<keyword evidence="1" id="KW-0812">Transmembrane</keyword>
<organism evidence="2 3">
    <name type="scientific">Clitoria ternatea</name>
    <name type="common">Butterfly pea</name>
    <dbReference type="NCBI Taxonomy" id="43366"/>
    <lineage>
        <taxon>Eukaryota</taxon>
        <taxon>Viridiplantae</taxon>
        <taxon>Streptophyta</taxon>
        <taxon>Embryophyta</taxon>
        <taxon>Tracheophyta</taxon>
        <taxon>Spermatophyta</taxon>
        <taxon>Magnoliopsida</taxon>
        <taxon>eudicotyledons</taxon>
        <taxon>Gunneridae</taxon>
        <taxon>Pentapetalae</taxon>
        <taxon>rosids</taxon>
        <taxon>fabids</taxon>
        <taxon>Fabales</taxon>
        <taxon>Fabaceae</taxon>
        <taxon>Papilionoideae</taxon>
        <taxon>50 kb inversion clade</taxon>
        <taxon>NPAAA clade</taxon>
        <taxon>indigoferoid/millettioid clade</taxon>
        <taxon>Phaseoleae</taxon>
        <taxon>Clitoria</taxon>
    </lineage>
</organism>
<keyword evidence="1" id="KW-0472">Membrane</keyword>
<protein>
    <submittedName>
        <fullName evidence="2">Uncharacterized protein</fullName>
    </submittedName>
</protein>
<evidence type="ECO:0000313" key="2">
    <source>
        <dbReference type="EMBL" id="KAK7318038.1"/>
    </source>
</evidence>
<evidence type="ECO:0000313" key="3">
    <source>
        <dbReference type="Proteomes" id="UP001359559"/>
    </source>
</evidence>
<gene>
    <name evidence="2" type="ORF">RJT34_02735</name>
</gene>
<keyword evidence="3" id="KW-1185">Reference proteome</keyword>
<feature type="transmembrane region" description="Helical" evidence="1">
    <location>
        <begin position="69"/>
        <end position="90"/>
    </location>
</feature>
<dbReference type="EMBL" id="JAYKXN010000001">
    <property type="protein sequence ID" value="KAK7318038.1"/>
    <property type="molecule type" value="Genomic_DNA"/>
</dbReference>
<reference evidence="2 3" key="1">
    <citation type="submission" date="2024-01" db="EMBL/GenBank/DDBJ databases">
        <title>The genomes of 5 underutilized Papilionoideae crops provide insights into root nodulation and disease resistance.</title>
        <authorList>
            <person name="Yuan L."/>
        </authorList>
    </citation>
    <scope>NUCLEOTIDE SEQUENCE [LARGE SCALE GENOMIC DNA]</scope>
    <source>
        <strain evidence="2">LY-2023</strain>
        <tissue evidence="2">Leaf</tissue>
    </source>
</reference>
<comment type="caution">
    <text evidence="2">The sequence shown here is derived from an EMBL/GenBank/DDBJ whole genome shotgun (WGS) entry which is preliminary data.</text>
</comment>
<dbReference type="Proteomes" id="UP001359559">
    <property type="component" value="Unassembled WGS sequence"/>
</dbReference>
<name>A0AAN9KKS7_CLITE</name>
<accession>A0AAN9KKS7</accession>
<sequence length="100" mass="11093">MQIRLSMGRNYKIAPSSGEIEFDNFGGKSNLGNFYFRRNIATLILKTLVSSLHHSISDFSSLNRDSDSFSISLLVIIGVLVELFLVTSSISVPPPVYPVR</sequence>
<keyword evidence="1" id="KW-1133">Transmembrane helix</keyword>
<evidence type="ECO:0000256" key="1">
    <source>
        <dbReference type="SAM" id="Phobius"/>
    </source>
</evidence>
<dbReference type="AlphaFoldDB" id="A0AAN9KKS7"/>
<proteinExistence type="predicted"/>